<keyword evidence="2" id="KW-1185">Reference proteome</keyword>
<name>A0A9P3HE64_9FUNG</name>
<evidence type="ECO:0000313" key="1">
    <source>
        <dbReference type="EMBL" id="GJJ75014.1"/>
    </source>
</evidence>
<reference evidence="1" key="1">
    <citation type="submission" date="2021-11" db="EMBL/GenBank/DDBJ databases">
        <authorList>
            <person name="Herlambang A."/>
            <person name="Guo Y."/>
            <person name="Takashima Y."/>
            <person name="Nishizawa T."/>
        </authorList>
    </citation>
    <scope>NUCLEOTIDE SEQUENCE</scope>
    <source>
        <strain evidence="1">E1425</strain>
    </source>
</reference>
<proteinExistence type="predicted"/>
<comment type="caution">
    <text evidence="1">The sequence shown here is derived from an EMBL/GenBank/DDBJ whole genome shotgun (WGS) entry which is preliminary data.</text>
</comment>
<dbReference type="Proteomes" id="UP000827284">
    <property type="component" value="Unassembled WGS sequence"/>
</dbReference>
<gene>
    <name evidence="1" type="ORF">EMPS_07372</name>
</gene>
<reference evidence="1" key="2">
    <citation type="journal article" date="2022" name="Microbiol. Resour. Announc.">
        <title>Whole-Genome Sequence of Entomortierella parvispora E1425, a Mucoromycotan Fungus Associated with Burkholderiaceae-Related Endosymbiotic Bacteria.</title>
        <authorList>
            <person name="Herlambang A."/>
            <person name="Guo Y."/>
            <person name="Takashima Y."/>
            <person name="Narisawa K."/>
            <person name="Ohta H."/>
            <person name="Nishizawa T."/>
        </authorList>
    </citation>
    <scope>NUCLEOTIDE SEQUENCE</scope>
    <source>
        <strain evidence="1">E1425</strain>
    </source>
</reference>
<dbReference type="AlphaFoldDB" id="A0A9P3HE64"/>
<evidence type="ECO:0000313" key="2">
    <source>
        <dbReference type="Proteomes" id="UP000827284"/>
    </source>
</evidence>
<protein>
    <submittedName>
        <fullName evidence="1">Uncharacterized protein</fullName>
    </submittedName>
</protein>
<dbReference type="EMBL" id="BQFW01000010">
    <property type="protein sequence ID" value="GJJ75014.1"/>
    <property type="molecule type" value="Genomic_DNA"/>
</dbReference>
<organism evidence="1 2">
    <name type="scientific">Entomortierella parvispora</name>
    <dbReference type="NCBI Taxonomy" id="205924"/>
    <lineage>
        <taxon>Eukaryota</taxon>
        <taxon>Fungi</taxon>
        <taxon>Fungi incertae sedis</taxon>
        <taxon>Mucoromycota</taxon>
        <taxon>Mortierellomycotina</taxon>
        <taxon>Mortierellomycetes</taxon>
        <taxon>Mortierellales</taxon>
        <taxon>Mortierellaceae</taxon>
        <taxon>Entomortierella</taxon>
    </lineage>
</organism>
<accession>A0A9P3HE64</accession>
<sequence>MFIDKRLPTEASISESQTKLWVDINCVKKMSPPFHIGAILAASNYLEMEVLRAARTVYGGDIGIVAAVNNNVYDRVSKRPGFITIAACGKRSIGQLLFSPSHHFLSRNILSHKPVTCL</sequence>